<evidence type="ECO:0000313" key="1">
    <source>
        <dbReference type="EMBL" id="MCQ8278144.1"/>
    </source>
</evidence>
<proteinExistence type="predicted"/>
<dbReference type="InterPro" id="IPR023393">
    <property type="entry name" value="START-like_dom_sf"/>
</dbReference>
<dbReference type="EMBL" id="JAMSKV010000004">
    <property type="protein sequence ID" value="MCQ8278144.1"/>
    <property type="molecule type" value="Genomic_DNA"/>
</dbReference>
<dbReference type="SUPFAM" id="SSF55961">
    <property type="entry name" value="Bet v1-like"/>
    <property type="match status" value="1"/>
</dbReference>
<evidence type="ECO:0000313" key="2">
    <source>
        <dbReference type="Proteomes" id="UP001524587"/>
    </source>
</evidence>
<accession>A0ABT1W5I8</accession>
<dbReference type="RefSeq" id="WP_422863603.1">
    <property type="nucleotide sequence ID" value="NZ_JAMSKV010000004.1"/>
</dbReference>
<keyword evidence="2" id="KW-1185">Reference proteome</keyword>
<dbReference type="Gene3D" id="3.30.530.20">
    <property type="match status" value="1"/>
</dbReference>
<protein>
    <submittedName>
        <fullName evidence="1">SRPBCC domain-containing protein</fullName>
    </submittedName>
</protein>
<gene>
    <name evidence="1" type="ORF">NFI95_06745</name>
</gene>
<dbReference type="CDD" id="cd07822">
    <property type="entry name" value="SRPBCC_4"/>
    <property type="match status" value="1"/>
</dbReference>
<reference evidence="1 2" key="1">
    <citation type="submission" date="2022-06" db="EMBL/GenBank/DDBJ databases">
        <title>Endosaccharibacter gen. nov., sp. nov., endophytic bacteria isolated from sugarcane.</title>
        <authorList>
            <person name="Pitiwittayakul N."/>
            <person name="Yukphan P."/>
            <person name="Charoenyingcharoen P."/>
            <person name="Tanasupawat S."/>
        </authorList>
    </citation>
    <scope>NUCLEOTIDE SEQUENCE [LARGE SCALE GENOMIC DNA]</scope>
    <source>
        <strain evidence="1 2">KSS8</strain>
    </source>
</reference>
<sequence>MTVRFGLVALLLLLSACRHHDRQSALAGEIDRTAPLVVHLEKRIAAPPATVWHLLTDIQAWPNWQPDIHAVEIRSPPRLGARFDWTVDAGEIHSRIVLVSPEQRFAWTGRLFWFRAIHVWTLRPTSDGGTLVSCDESLSGLLLGWFMNRADLSETDAHWLAALDTAATRQATAGSHL</sequence>
<name>A0ABT1W5I8_9PROT</name>
<dbReference type="Proteomes" id="UP001524587">
    <property type="component" value="Unassembled WGS sequence"/>
</dbReference>
<dbReference type="InterPro" id="IPR019587">
    <property type="entry name" value="Polyketide_cyclase/dehydratase"/>
</dbReference>
<dbReference type="PROSITE" id="PS51257">
    <property type="entry name" value="PROKAR_LIPOPROTEIN"/>
    <property type="match status" value="1"/>
</dbReference>
<comment type="caution">
    <text evidence="1">The sequence shown here is derived from an EMBL/GenBank/DDBJ whole genome shotgun (WGS) entry which is preliminary data.</text>
</comment>
<dbReference type="Pfam" id="PF10604">
    <property type="entry name" value="Polyketide_cyc2"/>
    <property type="match status" value="1"/>
</dbReference>
<organism evidence="1 2">
    <name type="scientific">Endosaccharibacter trunci</name>
    <dbReference type="NCBI Taxonomy" id="2812733"/>
    <lineage>
        <taxon>Bacteria</taxon>
        <taxon>Pseudomonadati</taxon>
        <taxon>Pseudomonadota</taxon>
        <taxon>Alphaproteobacteria</taxon>
        <taxon>Acetobacterales</taxon>
        <taxon>Acetobacteraceae</taxon>
        <taxon>Endosaccharibacter</taxon>
    </lineage>
</organism>